<dbReference type="RefSeq" id="WP_290282708.1">
    <property type="nucleotide sequence ID" value="NZ_JAUFQI010000001.1"/>
</dbReference>
<name>A0ABV7WTQ7_9GAMM</name>
<keyword evidence="2" id="KW-1185">Reference proteome</keyword>
<reference evidence="2" key="1">
    <citation type="journal article" date="2019" name="Int. J. Syst. Evol. Microbiol.">
        <title>The Global Catalogue of Microorganisms (GCM) 10K type strain sequencing project: providing services to taxonomists for standard genome sequencing and annotation.</title>
        <authorList>
            <consortium name="The Broad Institute Genomics Platform"/>
            <consortium name="The Broad Institute Genome Sequencing Center for Infectious Disease"/>
            <person name="Wu L."/>
            <person name="Ma J."/>
        </authorList>
    </citation>
    <scope>NUCLEOTIDE SEQUENCE [LARGE SCALE GENOMIC DNA]</scope>
    <source>
        <strain evidence="2">CECT 8288</strain>
    </source>
</reference>
<protein>
    <submittedName>
        <fullName evidence="1">YbjN domain-containing protein</fullName>
    </submittedName>
</protein>
<gene>
    <name evidence="1" type="ORF">ACFOND_06505</name>
</gene>
<dbReference type="EMBL" id="JBHRYN010000008">
    <property type="protein sequence ID" value="MFC3701290.1"/>
    <property type="molecule type" value="Genomic_DNA"/>
</dbReference>
<sequence>MAENSKPRPKRNMTEITRTEVQQWIEANKLEVYVCEDCEGIHLPVWEGQEGVLEARVFVEEFRCHFLLEIALRFSAVLPLQGAVHFMNYDSTLVKVMLTMADNDVPRLLISHAVPSKHLTQAQFDQWLTMLLEEVDALYKQLVDMEVLLLDDADQMPDFDAQLH</sequence>
<dbReference type="Pfam" id="PF10722">
    <property type="entry name" value="YbjN"/>
    <property type="match status" value="1"/>
</dbReference>
<evidence type="ECO:0000313" key="1">
    <source>
        <dbReference type="EMBL" id="MFC3701290.1"/>
    </source>
</evidence>
<accession>A0ABV7WTQ7</accession>
<evidence type="ECO:0000313" key="2">
    <source>
        <dbReference type="Proteomes" id="UP001595710"/>
    </source>
</evidence>
<proteinExistence type="predicted"/>
<organism evidence="1 2">
    <name type="scientific">Reinekea marina</name>
    <dbReference type="NCBI Taxonomy" id="1310421"/>
    <lineage>
        <taxon>Bacteria</taxon>
        <taxon>Pseudomonadati</taxon>
        <taxon>Pseudomonadota</taxon>
        <taxon>Gammaproteobacteria</taxon>
        <taxon>Oceanospirillales</taxon>
        <taxon>Saccharospirillaceae</taxon>
        <taxon>Reinekea</taxon>
    </lineage>
</organism>
<comment type="caution">
    <text evidence="1">The sequence shown here is derived from an EMBL/GenBank/DDBJ whole genome shotgun (WGS) entry which is preliminary data.</text>
</comment>
<dbReference type="InterPro" id="IPR019660">
    <property type="entry name" value="Put_sensory_transdc_reg_YbjN"/>
</dbReference>
<dbReference type="Proteomes" id="UP001595710">
    <property type="component" value="Unassembled WGS sequence"/>
</dbReference>